<dbReference type="Gramene" id="AET5Gv20190900.4">
    <property type="protein sequence ID" value="AET5Gv20190900.4"/>
    <property type="gene ID" value="AET5Gv20190900"/>
</dbReference>
<evidence type="ECO:0000256" key="1">
    <source>
        <dbReference type="SAM" id="MobiDB-lite"/>
    </source>
</evidence>
<dbReference type="Gramene" id="AET5Gv20190900.1">
    <property type="protein sequence ID" value="AET5Gv20190900.1"/>
    <property type="gene ID" value="AET5Gv20190900"/>
</dbReference>
<keyword evidence="3" id="KW-1185">Reference proteome</keyword>
<dbReference type="EnsemblPlants" id="AET5Gv20190900.1">
    <property type="protein sequence ID" value="AET5Gv20190900.1"/>
    <property type="gene ID" value="AET5Gv20190900"/>
</dbReference>
<feature type="region of interest" description="Disordered" evidence="1">
    <location>
        <begin position="80"/>
        <end position="167"/>
    </location>
</feature>
<dbReference type="Gramene" id="AET5Gv20190900.11">
    <property type="protein sequence ID" value="AET5Gv20190900.11"/>
    <property type="gene ID" value="AET5Gv20190900"/>
</dbReference>
<reference evidence="2" key="4">
    <citation type="submission" date="2019-03" db="UniProtKB">
        <authorList>
            <consortium name="EnsemblPlants"/>
        </authorList>
    </citation>
    <scope>IDENTIFICATION</scope>
</reference>
<dbReference type="EnsemblPlants" id="AET5Gv20190900.7">
    <property type="protein sequence ID" value="AET5Gv20190900.7"/>
    <property type="gene ID" value="AET5Gv20190900"/>
</dbReference>
<dbReference type="EnsemblPlants" id="AET5Gv20190900.2">
    <property type="protein sequence ID" value="AET5Gv20190900.2"/>
    <property type="gene ID" value="AET5Gv20190900"/>
</dbReference>
<dbReference type="EnsemblPlants" id="AET5Gv20190900.11">
    <property type="protein sequence ID" value="AET5Gv20190900.11"/>
    <property type="gene ID" value="AET5Gv20190900"/>
</dbReference>
<proteinExistence type="predicted"/>
<sequence>MGPSAWPGGCKKGSLSQAEGYAGFELISDAGSLARSFSFLFLSSLPQTPPSHLPVSPWLHRPGLPQLVLTPPPASVLHVPPRRRAPPHDPAGSPLMHGQLPPALGRRPWTPLRLRRSPTADEERHRHQDPWPPLLIKRRRRPRTSDAAARQIMPRRAAGSKEPTVWSHRDPASLYPVALRCCVLLFPHQFQ</sequence>
<dbReference type="Gramene" id="AET5Gv20190900.14">
    <property type="protein sequence ID" value="AET5Gv20190900.14"/>
    <property type="gene ID" value="AET5Gv20190900"/>
</dbReference>
<dbReference type="EnsemblPlants" id="AET5Gv20190900.4">
    <property type="protein sequence ID" value="AET5Gv20190900.4"/>
    <property type="gene ID" value="AET5Gv20190900"/>
</dbReference>
<organism evidence="2 3">
    <name type="scientific">Aegilops tauschii subsp. strangulata</name>
    <name type="common">Goatgrass</name>
    <dbReference type="NCBI Taxonomy" id="200361"/>
    <lineage>
        <taxon>Eukaryota</taxon>
        <taxon>Viridiplantae</taxon>
        <taxon>Streptophyta</taxon>
        <taxon>Embryophyta</taxon>
        <taxon>Tracheophyta</taxon>
        <taxon>Spermatophyta</taxon>
        <taxon>Magnoliopsida</taxon>
        <taxon>Liliopsida</taxon>
        <taxon>Poales</taxon>
        <taxon>Poaceae</taxon>
        <taxon>BOP clade</taxon>
        <taxon>Pooideae</taxon>
        <taxon>Triticodae</taxon>
        <taxon>Triticeae</taxon>
        <taxon>Triticinae</taxon>
        <taxon>Aegilops</taxon>
    </lineage>
</organism>
<dbReference type="Gramene" id="AET5Gv20190900.7">
    <property type="protein sequence ID" value="AET5Gv20190900.7"/>
    <property type="gene ID" value="AET5Gv20190900"/>
</dbReference>
<name>A0A453JU60_AEGTS</name>
<reference evidence="3" key="1">
    <citation type="journal article" date="2014" name="Science">
        <title>Ancient hybridizations among the ancestral genomes of bread wheat.</title>
        <authorList>
            <consortium name="International Wheat Genome Sequencing Consortium,"/>
            <person name="Marcussen T."/>
            <person name="Sandve S.R."/>
            <person name="Heier L."/>
            <person name="Spannagl M."/>
            <person name="Pfeifer M."/>
            <person name="Jakobsen K.S."/>
            <person name="Wulff B.B."/>
            <person name="Steuernagel B."/>
            <person name="Mayer K.F."/>
            <person name="Olsen O.A."/>
        </authorList>
    </citation>
    <scope>NUCLEOTIDE SEQUENCE [LARGE SCALE GENOMIC DNA]</scope>
    <source>
        <strain evidence="3">cv. AL8/78</strain>
    </source>
</reference>
<dbReference type="EnsemblPlants" id="AET5Gv20190900.3">
    <property type="protein sequence ID" value="AET5Gv20190900.3"/>
    <property type="gene ID" value="AET5Gv20190900"/>
</dbReference>
<dbReference type="Proteomes" id="UP000015105">
    <property type="component" value="Chromosome 5D"/>
</dbReference>
<accession>A0A453JU60</accession>
<evidence type="ECO:0000313" key="2">
    <source>
        <dbReference type="EnsemblPlants" id="AET5Gv20190900.14"/>
    </source>
</evidence>
<dbReference type="Gramene" id="AET5Gv20190900.3">
    <property type="protein sequence ID" value="AET5Gv20190900.3"/>
    <property type="gene ID" value="AET5Gv20190900"/>
</dbReference>
<dbReference type="Gramene" id="AET5Gv20190900.10">
    <property type="protein sequence ID" value="AET5Gv20190900.10"/>
    <property type="gene ID" value="AET5Gv20190900"/>
</dbReference>
<evidence type="ECO:0000313" key="3">
    <source>
        <dbReference type="Proteomes" id="UP000015105"/>
    </source>
</evidence>
<dbReference type="AlphaFoldDB" id="A0A453JU60"/>
<reference evidence="2" key="5">
    <citation type="journal article" date="2021" name="G3 (Bethesda)">
        <title>Aegilops tauschii genome assembly Aet v5.0 features greater sequence contiguity and improved annotation.</title>
        <authorList>
            <person name="Wang L."/>
            <person name="Zhu T."/>
            <person name="Rodriguez J.C."/>
            <person name="Deal K.R."/>
            <person name="Dubcovsky J."/>
            <person name="McGuire P.E."/>
            <person name="Lux T."/>
            <person name="Spannagl M."/>
            <person name="Mayer K.F.X."/>
            <person name="Baldrich P."/>
            <person name="Meyers B.C."/>
            <person name="Huo N."/>
            <person name="Gu Y.Q."/>
            <person name="Zhou H."/>
            <person name="Devos K.M."/>
            <person name="Bennetzen J.L."/>
            <person name="Unver T."/>
            <person name="Budak H."/>
            <person name="Gulick P.J."/>
            <person name="Galiba G."/>
            <person name="Kalapos B."/>
            <person name="Nelson D.R."/>
            <person name="Li P."/>
            <person name="You F.M."/>
            <person name="Luo M.C."/>
            <person name="Dvorak J."/>
        </authorList>
    </citation>
    <scope>NUCLEOTIDE SEQUENCE [LARGE SCALE GENOMIC DNA]</scope>
    <source>
        <strain evidence="2">cv. AL8/78</strain>
    </source>
</reference>
<reference evidence="2" key="3">
    <citation type="journal article" date="2017" name="Nature">
        <title>Genome sequence of the progenitor of the wheat D genome Aegilops tauschii.</title>
        <authorList>
            <person name="Luo M.C."/>
            <person name="Gu Y.Q."/>
            <person name="Puiu D."/>
            <person name="Wang H."/>
            <person name="Twardziok S.O."/>
            <person name="Deal K.R."/>
            <person name="Huo N."/>
            <person name="Zhu T."/>
            <person name="Wang L."/>
            <person name="Wang Y."/>
            <person name="McGuire P.E."/>
            <person name="Liu S."/>
            <person name="Long H."/>
            <person name="Ramasamy R.K."/>
            <person name="Rodriguez J.C."/>
            <person name="Van S.L."/>
            <person name="Yuan L."/>
            <person name="Wang Z."/>
            <person name="Xia Z."/>
            <person name="Xiao L."/>
            <person name="Anderson O.D."/>
            <person name="Ouyang S."/>
            <person name="Liang Y."/>
            <person name="Zimin A.V."/>
            <person name="Pertea G."/>
            <person name="Qi P."/>
            <person name="Bennetzen J.L."/>
            <person name="Dai X."/>
            <person name="Dawson M.W."/>
            <person name="Muller H.G."/>
            <person name="Kugler K."/>
            <person name="Rivarola-Duarte L."/>
            <person name="Spannagl M."/>
            <person name="Mayer K.F.X."/>
            <person name="Lu F.H."/>
            <person name="Bevan M.W."/>
            <person name="Leroy P."/>
            <person name="Li P."/>
            <person name="You F.M."/>
            <person name="Sun Q."/>
            <person name="Liu Z."/>
            <person name="Lyons E."/>
            <person name="Wicker T."/>
            <person name="Salzberg S.L."/>
            <person name="Devos K.M."/>
            <person name="Dvorak J."/>
        </authorList>
    </citation>
    <scope>NUCLEOTIDE SEQUENCE [LARGE SCALE GENOMIC DNA]</scope>
    <source>
        <strain evidence="2">cv. AL8/78</strain>
    </source>
</reference>
<dbReference type="EnsemblPlants" id="AET5Gv20190900.10">
    <property type="protein sequence ID" value="AET5Gv20190900.10"/>
    <property type="gene ID" value="AET5Gv20190900"/>
</dbReference>
<reference evidence="3" key="2">
    <citation type="journal article" date="2017" name="Nat. Plants">
        <title>The Aegilops tauschii genome reveals multiple impacts of transposons.</title>
        <authorList>
            <person name="Zhao G."/>
            <person name="Zou C."/>
            <person name="Li K."/>
            <person name="Wang K."/>
            <person name="Li T."/>
            <person name="Gao L."/>
            <person name="Zhang X."/>
            <person name="Wang H."/>
            <person name="Yang Z."/>
            <person name="Liu X."/>
            <person name="Jiang W."/>
            <person name="Mao L."/>
            <person name="Kong X."/>
            <person name="Jiao Y."/>
            <person name="Jia J."/>
        </authorList>
    </citation>
    <scope>NUCLEOTIDE SEQUENCE [LARGE SCALE GENOMIC DNA]</scope>
    <source>
        <strain evidence="3">cv. AL8/78</strain>
    </source>
</reference>
<protein>
    <submittedName>
        <fullName evidence="2">Uncharacterized protein</fullName>
    </submittedName>
</protein>
<dbReference type="EnsemblPlants" id="AET5Gv20190900.14">
    <property type="protein sequence ID" value="AET5Gv20190900.14"/>
    <property type="gene ID" value="AET5Gv20190900"/>
</dbReference>
<dbReference type="Gramene" id="AET5Gv20190900.2">
    <property type="protein sequence ID" value="AET5Gv20190900.2"/>
    <property type="gene ID" value="AET5Gv20190900"/>
</dbReference>
<feature type="compositionally biased region" description="Basic and acidic residues" evidence="1">
    <location>
        <begin position="118"/>
        <end position="129"/>
    </location>
</feature>